<dbReference type="RefSeq" id="WP_179912749.1">
    <property type="nucleotide sequence ID" value="NZ_JACBYE010000009.1"/>
</dbReference>
<keyword evidence="1" id="KW-1133">Transmembrane helix</keyword>
<keyword evidence="1" id="KW-0812">Transmembrane</keyword>
<name>A0A853ETF4_9MICO</name>
<feature type="transmembrane region" description="Helical" evidence="1">
    <location>
        <begin position="259"/>
        <end position="277"/>
    </location>
</feature>
<gene>
    <name evidence="3" type="ORF">HZZ10_05555</name>
</gene>
<feature type="signal peptide" evidence="2">
    <location>
        <begin position="1"/>
        <end position="18"/>
    </location>
</feature>
<accession>A0A853ETF4</accession>
<keyword evidence="4" id="KW-1185">Reference proteome</keyword>
<dbReference type="AlphaFoldDB" id="A0A853ETF4"/>
<proteinExistence type="predicted"/>
<evidence type="ECO:0000313" key="3">
    <source>
        <dbReference type="EMBL" id="NYS92992.1"/>
    </source>
</evidence>
<evidence type="ECO:0000256" key="1">
    <source>
        <dbReference type="SAM" id="Phobius"/>
    </source>
</evidence>
<dbReference type="EMBL" id="JACBYE010000009">
    <property type="protein sequence ID" value="NYS92992.1"/>
    <property type="molecule type" value="Genomic_DNA"/>
</dbReference>
<dbReference type="Proteomes" id="UP000561011">
    <property type="component" value="Unassembled WGS sequence"/>
</dbReference>
<evidence type="ECO:0000313" key="4">
    <source>
        <dbReference type="Proteomes" id="UP000561011"/>
    </source>
</evidence>
<feature type="chain" id="PRO_5039609534" description="Gram-positive cocci surface proteins LPxTG domain-containing protein" evidence="2">
    <location>
        <begin position="19"/>
        <end position="284"/>
    </location>
</feature>
<organism evidence="3 4">
    <name type="scientific">Sanguibacter inulinus</name>
    <dbReference type="NCBI Taxonomy" id="60922"/>
    <lineage>
        <taxon>Bacteria</taxon>
        <taxon>Bacillati</taxon>
        <taxon>Actinomycetota</taxon>
        <taxon>Actinomycetes</taxon>
        <taxon>Micrococcales</taxon>
        <taxon>Sanguibacteraceae</taxon>
        <taxon>Sanguibacter</taxon>
    </lineage>
</organism>
<comment type="caution">
    <text evidence="3">The sequence shown here is derived from an EMBL/GenBank/DDBJ whole genome shotgun (WGS) entry which is preliminary data.</text>
</comment>
<evidence type="ECO:0000256" key="2">
    <source>
        <dbReference type="SAM" id="SignalP"/>
    </source>
</evidence>
<sequence length="284" mass="27501">MKSLVLAAVLGPALVVGAGPGATPGTGAVHTVLTDGAAARPAVVAGLSGGVGVRPPGPGASSGLTACDGVTVVVDGGVLDTAALGPVSGLACAAADGPVTAYDAVAAAGVELQGTEQWGAAFVCRVDGRPALDEDVLRADGSVGTEPCLRTPSQGAYWALWTSTDASTWTYATRGVTSTEVARGDIVGLVFVTSDEAASPQVSPAEANEGVVPQGWGVLGTGRSSTSPVAEGQVLDAPGSTRDLVSPGASPSVDASPGVVALVGLGLAGGLLCLAAARARGRRQ</sequence>
<evidence type="ECO:0008006" key="5">
    <source>
        <dbReference type="Google" id="ProtNLM"/>
    </source>
</evidence>
<reference evidence="3 4" key="1">
    <citation type="submission" date="2020-07" db="EMBL/GenBank/DDBJ databases">
        <title>MOT database genomes.</title>
        <authorList>
            <person name="Joseph S."/>
            <person name="Aduse-Opoku J."/>
            <person name="Hashim A."/>
            <person name="Wade W."/>
            <person name="Curtis M."/>
        </authorList>
    </citation>
    <scope>NUCLEOTIDE SEQUENCE [LARGE SCALE GENOMIC DNA]</scope>
    <source>
        <strain evidence="3 4">DSM 100099</strain>
    </source>
</reference>
<protein>
    <recommendedName>
        <fullName evidence="5">Gram-positive cocci surface proteins LPxTG domain-containing protein</fullName>
    </recommendedName>
</protein>
<keyword evidence="1" id="KW-0472">Membrane</keyword>
<keyword evidence="2" id="KW-0732">Signal</keyword>